<feature type="region of interest" description="Disordered" evidence="1">
    <location>
        <begin position="793"/>
        <end position="824"/>
    </location>
</feature>
<accession>A0A8S3Y4N8</accession>
<protein>
    <submittedName>
        <fullName evidence="3">(apollo) hypothetical protein</fullName>
    </submittedName>
</protein>
<organism evidence="3 4">
    <name type="scientific">Parnassius apollo</name>
    <name type="common">Apollo butterfly</name>
    <name type="synonym">Papilio apollo</name>
    <dbReference type="NCBI Taxonomy" id="110799"/>
    <lineage>
        <taxon>Eukaryota</taxon>
        <taxon>Metazoa</taxon>
        <taxon>Ecdysozoa</taxon>
        <taxon>Arthropoda</taxon>
        <taxon>Hexapoda</taxon>
        <taxon>Insecta</taxon>
        <taxon>Pterygota</taxon>
        <taxon>Neoptera</taxon>
        <taxon>Endopterygota</taxon>
        <taxon>Lepidoptera</taxon>
        <taxon>Glossata</taxon>
        <taxon>Ditrysia</taxon>
        <taxon>Papilionoidea</taxon>
        <taxon>Papilionidae</taxon>
        <taxon>Parnassiinae</taxon>
        <taxon>Parnassini</taxon>
        <taxon>Parnassius</taxon>
        <taxon>Parnassius</taxon>
    </lineage>
</organism>
<evidence type="ECO:0000256" key="1">
    <source>
        <dbReference type="SAM" id="MobiDB-lite"/>
    </source>
</evidence>
<evidence type="ECO:0000313" key="3">
    <source>
        <dbReference type="EMBL" id="CAG5054361.1"/>
    </source>
</evidence>
<reference evidence="3" key="1">
    <citation type="submission" date="2021-04" db="EMBL/GenBank/DDBJ databases">
        <authorList>
            <person name="Tunstrom K."/>
        </authorList>
    </citation>
    <scope>NUCLEOTIDE SEQUENCE</scope>
</reference>
<keyword evidence="4" id="KW-1185">Reference proteome</keyword>
<dbReference type="EMBL" id="CAJQZP010001558">
    <property type="protein sequence ID" value="CAG5054361.1"/>
    <property type="molecule type" value="Genomic_DNA"/>
</dbReference>
<keyword evidence="2" id="KW-0732">Signal</keyword>
<feature type="signal peptide" evidence="2">
    <location>
        <begin position="1"/>
        <end position="18"/>
    </location>
</feature>
<evidence type="ECO:0000256" key="2">
    <source>
        <dbReference type="SAM" id="SignalP"/>
    </source>
</evidence>
<proteinExistence type="predicted"/>
<feature type="chain" id="PRO_5035869304" evidence="2">
    <location>
        <begin position="19"/>
        <end position="832"/>
    </location>
</feature>
<dbReference type="OrthoDB" id="6930320at2759"/>
<gene>
    <name evidence="3" type="ORF">PAPOLLO_LOCUS25941</name>
</gene>
<name>A0A8S3Y4N8_PARAO</name>
<sequence>MELSKLMPFFCLISLSLCNRQFPTQKNLPNDTSIKWLPLQTIPTIEHPKYGYFRRVNTLTNNLRQCFCFLQKPTGISVVQKLNSAGENLERLVVYLYRDASSADIKFYLPNNEKQIMIPDLALDEGDRFETLSAKTIEALFTKHSELVTNPTQIIFPDIAHVIQPEKLSKNMKDPSFYLKILKELIPKELIVNEKEKPIHIQNNLNPGYEILTEDNIEQENINFNANFQPNQYQIITVNGVEQLDLDLPLNIKPDQVNKTKNDDTNQKVFNFKPEPFNRSSEDIKKQTEINMQINYNSEVLNITTDGETEVLNVNTAQENSNMPSDNVYVEPNFNLNNQKFQPEIFIISAVNEIETPTVEPENLSNLIKHVIANDKPEESKLLNKEIIKYEGPEIIESEQNIYDYNMIWPVLTDNDVSSGNSPAKYSFQRPQLILSDKFKLPLTPFDNDNKVYENNKFPGYVQFTTQNQLQYFKDKLLHMNPTGPNNLSVITLRPQKLTKKYREQNEHKTNAGDLRDTFDTWFNEQVKRVQFYDSEASNSIDIYTFKYLVEKTLRDNGLFVTEKGLLSDSNGNILKTANLNLHPILIGKTVEYKNLLQGKLTTFKLPTDLPYLEAVLVTSHNPPKILGIIPLGKTYLPKSYSNPLSSYVENDSDQVIPGCGHTCKMGRFLIPRYQLHNNIKSSYRGNDHRHYRPTSENLLQLEPYSQILPKRNPYYNKLLPQPPNPLHVKHNPVITKEPFLFDQIKSILNIKTNVEDGHNTAVFKYGDKSTETTENIEYPVTAPEEKPGFRIIGGHAATSSGTPVSNKGRSGQSSSENSLESLDDFEIIYMT</sequence>
<dbReference type="Proteomes" id="UP000691718">
    <property type="component" value="Unassembled WGS sequence"/>
</dbReference>
<feature type="compositionally biased region" description="Polar residues" evidence="1">
    <location>
        <begin position="798"/>
        <end position="813"/>
    </location>
</feature>
<evidence type="ECO:0000313" key="4">
    <source>
        <dbReference type="Proteomes" id="UP000691718"/>
    </source>
</evidence>
<comment type="caution">
    <text evidence="3">The sequence shown here is derived from an EMBL/GenBank/DDBJ whole genome shotgun (WGS) entry which is preliminary data.</text>
</comment>
<dbReference type="AlphaFoldDB" id="A0A8S3Y4N8"/>